<dbReference type="GeneID" id="59330847"/>
<name>A0A8H6CDK3_9LECA</name>
<proteinExistence type="predicted"/>
<evidence type="ECO:0000313" key="2">
    <source>
        <dbReference type="EMBL" id="KAF6221578.1"/>
    </source>
</evidence>
<comment type="caution">
    <text evidence="2">The sequence shown here is derived from an EMBL/GenBank/DDBJ whole genome shotgun (WGS) entry which is preliminary data.</text>
</comment>
<gene>
    <name evidence="2" type="ORF">HO133_002434</name>
</gene>
<evidence type="ECO:0000313" key="3">
    <source>
        <dbReference type="Proteomes" id="UP000593566"/>
    </source>
</evidence>
<dbReference type="AlphaFoldDB" id="A0A8H6CDK3"/>
<keyword evidence="1" id="KW-0732">Signal</keyword>
<feature type="signal peptide" evidence="1">
    <location>
        <begin position="1"/>
        <end position="27"/>
    </location>
</feature>
<organism evidence="2 3">
    <name type="scientific">Letharia lupina</name>
    <dbReference type="NCBI Taxonomy" id="560253"/>
    <lineage>
        <taxon>Eukaryota</taxon>
        <taxon>Fungi</taxon>
        <taxon>Dikarya</taxon>
        <taxon>Ascomycota</taxon>
        <taxon>Pezizomycotina</taxon>
        <taxon>Lecanoromycetes</taxon>
        <taxon>OSLEUM clade</taxon>
        <taxon>Lecanoromycetidae</taxon>
        <taxon>Lecanorales</taxon>
        <taxon>Lecanorineae</taxon>
        <taxon>Parmeliaceae</taxon>
        <taxon>Letharia</taxon>
    </lineage>
</organism>
<reference evidence="2 3" key="1">
    <citation type="journal article" date="2020" name="Genomics">
        <title>Complete, high-quality genomes from long-read metagenomic sequencing of two wolf lichen thalli reveals enigmatic genome architecture.</title>
        <authorList>
            <person name="McKenzie S.K."/>
            <person name="Walston R.F."/>
            <person name="Allen J.L."/>
        </authorList>
    </citation>
    <scope>NUCLEOTIDE SEQUENCE [LARGE SCALE GENOMIC DNA]</scope>
    <source>
        <strain evidence="2">WasteWater1</strain>
    </source>
</reference>
<feature type="chain" id="PRO_5034520539" evidence="1">
    <location>
        <begin position="28"/>
        <end position="182"/>
    </location>
</feature>
<dbReference type="RefSeq" id="XP_037151013.1">
    <property type="nucleotide sequence ID" value="XM_037293360.1"/>
</dbReference>
<keyword evidence="3" id="KW-1185">Reference proteome</keyword>
<dbReference type="EMBL" id="JACCJB010000014">
    <property type="protein sequence ID" value="KAF6221578.1"/>
    <property type="molecule type" value="Genomic_DNA"/>
</dbReference>
<protein>
    <submittedName>
        <fullName evidence="2">Uncharacterized protein</fullName>
    </submittedName>
</protein>
<sequence>MSHQRTIQRLALSLLTIFSTFTPATSAATPPTLASISHPVLPNLPNPNSTISFDPPRIVIKIDATHDIHFTQYRHLFPERNYFAAIISLQTSLIAQYFERQGEDLDAGALSLDAYGAEIYLDNLTGRLTYAMAHRMLGELGEFLMGGYRCVARFELWETQGAQAEQLSVGWLEPEDTNKNAV</sequence>
<dbReference type="Proteomes" id="UP000593566">
    <property type="component" value="Unassembled WGS sequence"/>
</dbReference>
<accession>A0A8H6CDK3</accession>
<evidence type="ECO:0000256" key="1">
    <source>
        <dbReference type="SAM" id="SignalP"/>
    </source>
</evidence>